<organism evidence="8 9">
    <name type="scientific">Lojkania enalia</name>
    <dbReference type="NCBI Taxonomy" id="147567"/>
    <lineage>
        <taxon>Eukaryota</taxon>
        <taxon>Fungi</taxon>
        <taxon>Dikarya</taxon>
        <taxon>Ascomycota</taxon>
        <taxon>Pezizomycotina</taxon>
        <taxon>Dothideomycetes</taxon>
        <taxon>Pleosporomycetidae</taxon>
        <taxon>Pleosporales</taxon>
        <taxon>Pleosporales incertae sedis</taxon>
        <taxon>Lojkania</taxon>
    </lineage>
</organism>
<feature type="transmembrane region" description="Helical" evidence="6">
    <location>
        <begin position="109"/>
        <end position="130"/>
    </location>
</feature>
<evidence type="ECO:0000313" key="9">
    <source>
        <dbReference type="Proteomes" id="UP000800093"/>
    </source>
</evidence>
<feature type="transmembrane region" description="Helical" evidence="6">
    <location>
        <begin position="194"/>
        <end position="220"/>
    </location>
</feature>
<dbReference type="AlphaFoldDB" id="A0A9P4JZT8"/>
<name>A0A9P4JZT8_9PLEO</name>
<dbReference type="InterPro" id="IPR052337">
    <property type="entry name" value="SAT4-like"/>
</dbReference>
<keyword evidence="2 6" id="KW-0812">Transmembrane</keyword>
<comment type="similarity">
    <text evidence="5">Belongs to the SAT4 family.</text>
</comment>
<keyword evidence="9" id="KW-1185">Reference proteome</keyword>
<evidence type="ECO:0000256" key="2">
    <source>
        <dbReference type="ARBA" id="ARBA00022692"/>
    </source>
</evidence>
<evidence type="ECO:0000256" key="3">
    <source>
        <dbReference type="ARBA" id="ARBA00022989"/>
    </source>
</evidence>
<dbReference type="EMBL" id="ML986734">
    <property type="protein sequence ID" value="KAF2258845.1"/>
    <property type="molecule type" value="Genomic_DNA"/>
</dbReference>
<evidence type="ECO:0000256" key="4">
    <source>
        <dbReference type="ARBA" id="ARBA00023136"/>
    </source>
</evidence>
<dbReference type="InterPro" id="IPR049326">
    <property type="entry name" value="Rhodopsin_dom_fungi"/>
</dbReference>
<dbReference type="PANTHER" id="PTHR33048">
    <property type="entry name" value="PTH11-LIKE INTEGRAL MEMBRANE PROTEIN (AFU_ORTHOLOGUE AFUA_5G11245)"/>
    <property type="match status" value="1"/>
</dbReference>
<evidence type="ECO:0000313" key="8">
    <source>
        <dbReference type="EMBL" id="KAF2258845.1"/>
    </source>
</evidence>
<protein>
    <recommendedName>
        <fullName evidence="7">Rhodopsin domain-containing protein</fullName>
    </recommendedName>
</protein>
<evidence type="ECO:0000256" key="1">
    <source>
        <dbReference type="ARBA" id="ARBA00004141"/>
    </source>
</evidence>
<comment type="subcellular location">
    <subcellularLocation>
        <location evidence="1">Membrane</location>
        <topology evidence="1">Multi-pass membrane protein</topology>
    </subcellularLocation>
</comment>
<dbReference type="Proteomes" id="UP000800093">
    <property type="component" value="Unassembled WGS sequence"/>
</dbReference>
<feature type="transmembrane region" description="Helical" evidence="6">
    <location>
        <begin position="232"/>
        <end position="253"/>
    </location>
</feature>
<feature type="transmembrane region" description="Helical" evidence="6">
    <location>
        <begin position="273"/>
        <end position="295"/>
    </location>
</feature>
<proteinExistence type="inferred from homology"/>
<evidence type="ECO:0000256" key="6">
    <source>
        <dbReference type="SAM" id="Phobius"/>
    </source>
</evidence>
<dbReference type="OrthoDB" id="5393606at2759"/>
<feature type="transmembrane region" description="Helical" evidence="6">
    <location>
        <begin position="53"/>
        <end position="76"/>
    </location>
</feature>
<gene>
    <name evidence="8" type="ORF">CC78DRAFT_593564</name>
</gene>
<feature type="domain" description="Rhodopsin" evidence="7">
    <location>
        <begin position="37"/>
        <end position="295"/>
    </location>
</feature>
<keyword evidence="4 6" id="KW-0472">Membrane</keyword>
<accession>A0A9P4JZT8</accession>
<comment type="caution">
    <text evidence="8">The sequence shown here is derived from an EMBL/GenBank/DDBJ whole genome shotgun (WGS) entry which is preliminary data.</text>
</comment>
<dbReference type="GO" id="GO:0016020">
    <property type="term" value="C:membrane"/>
    <property type="evidence" value="ECO:0007669"/>
    <property type="project" value="UniProtKB-SubCell"/>
</dbReference>
<evidence type="ECO:0000256" key="5">
    <source>
        <dbReference type="ARBA" id="ARBA00038359"/>
    </source>
</evidence>
<keyword evidence="3 6" id="KW-1133">Transmembrane helix</keyword>
<evidence type="ECO:0000259" key="7">
    <source>
        <dbReference type="Pfam" id="PF20684"/>
    </source>
</evidence>
<reference evidence="9" key="1">
    <citation type="journal article" date="2020" name="Stud. Mycol.">
        <title>101 Dothideomycetes genomes: A test case for predicting lifestyles and emergence of pathogens.</title>
        <authorList>
            <person name="Haridas S."/>
            <person name="Albert R."/>
            <person name="Binder M."/>
            <person name="Bloem J."/>
            <person name="LaButti K."/>
            <person name="Salamov A."/>
            <person name="Andreopoulos B."/>
            <person name="Baker S."/>
            <person name="Barry K."/>
            <person name="Bills G."/>
            <person name="Bluhm B."/>
            <person name="Cannon C."/>
            <person name="Castanera R."/>
            <person name="Culley D."/>
            <person name="Daum C."/>
            <person name="Ezra D."/>
            <person name="Gonzalez J."/>
            <person name="Henrissat B."/>
            <person name="Kuo A."/>
            <person name="Liang C."/>
            <person name="Lipzen A."/>
            <person name="Lutzoni F."/>
            <person name="Magnuson J."/>
            <person name="Mondo S."/>
            <person name="Nolan M."/>
            <person name="Ohm R."/>
            <person name="Pangilinan J."/>
            <person name="Park H.-J."/>
            <person name="Ramirez L."/>
            <person name="Alfaro M."/>
            <person name="Sun H."/>
            <person name="Tritt A."/>
            <person name="Yoshinaga Y."/>
            <person name="Zwiers L.-H."/>
            <person name="Turgeon B."/>
            <person name="Goodwin S."/>
            <person name="Spatafora J."/>
            <person name="Crous P."/>
            <person name="Grigoriev I."/>
        </authorList>
    </citation>
    <scope>NUCLEOTIDE SEQUENCE [LARGE SCALE GENOMIC DNA]</scope>
    <source>
        <strain evidence="9">CBS 304.66</strain>
    </source>
</reference>
<sequence>MAAAPQWSPLPFSFVRAGEVLALGIVLPLVCAMVVVLRVYTRKVQGQDLKADDWLAIPATLGMFGLGACLITGYALGVMGYPTPLPYGSLCDNRSFMSPLIDVTIKIEFAFQICQVLTMGLIKLSVIYFCRRIFIVYKGSSMGWTTKVLITLNFCWTIAFVLVLVFGCKLKPWLHWAPLETEMIAEYCGDLRSPVLAAAISDFILELITLVLPLPSIWGLQVSVGKKLGITGVFLVGILSVVASVIKMAYFIIVLVQPYDAGYDVNQTVTTMLWWGMLQAGLAIIAACLPTVYALRKSMGTKSLQSLRDNLKGSFSWLQTSSKGTSEIKDTPLVVTDNSLPQSSGGSAAELQEVYFAADGKVMLRGATARF</sequence>
<feature type="transmembrane region" description="Helical" evidence="6">
    <location>
        <begin position="150"/>
        <end position="174"/>
    </location>
</feature>
<dbReference type="PANTHER" id="PTHR33048:SF157">
    <property type="entry name" value="INTEGRAL MEMBRANE PROTEIN"/>
    <property type="match status" value="1"/>
</dbReference>
<dbReference type="Pfam" id="PF20684">
    <property type="entry name" value="Fung_rhodopsin"/>
    <property type="match status" value="1"/>
</dbReference>
<feature type="transmembrane region" description="Helical" evidence="6">
    <location>
        <begin position="20"/>
        <end position="41"/>
    </location>
</feature>